<dbReference type="GO" id="GO:0071209">
    <property type="term" value="F:U7 snRNA binding"/>
    <property type="evidence" value="ECO:0007669"/>
    <property type="project" value="TreeGrafter"/>
</dbReference>
<dbReference type="Gene3D" id="2.30.30.100">
    <property type="match status" value="1"/>
</dbReference>
<evidence type="ECO:0000259" key="2">
    <source>
        <dbReference type="SMART" id="SM00651"/>
    </source>
</evidence>
<accession>A0A7I4XV53</accession>
<evidence type="ECO:0000256" key="1">
    <source>
        <dbReference type="SAM" id="MobiDB-lite"/>
    </source>
</evidence>
<protein>
    <submittedName>
        <fullName evidence="4">Sm domain-containing protein</fullName>
    </submittedName>
</protein>
<dbReference type="PANTHER" id="PTHR21196:SF1">
    <property type="entry name" value="U7 SNRNA-ASSOCIATED SM-LIKE PROTEIN LSM10"/>
    <property type="match status" value="1"/>
</dbReference>
<dbReference type="GO" id="GO:0006398">
    <property type="term" value="P:mRNA 3'-end processing by stem-loop binding and cleavage"/>
    <property type="evidence" value="ECO:0007669"/>
    <property type="project" value="TreeGrafter"/>
</dbReference>
<keyword evidence="3" id="KW-1185">Reference proteome</keyword>
<name>A0A7I4XV53_HAECO</name>
<dbReference type="GO" id="GO:0071208">
    <property type="term" value="F:histone pre-mRNA DCP binding"/>
    <property type="evidence" value="ECO:0007669"/>
    <property type="project" value="TreeGrafter"/>
</dbReference>
<dbReference type="SMART" id="SM00651">
    <property type="entry name" value="Sm"/>
    <property type="match status" value="1"/>
</dbReference>
<organism evidence="3 4">
    <name type="scientific">Haemonchus contortus</name>
    <name type="common">Barber pole worm</name>
    <dbReference type="NCBI Taxonomy" id="6289"/>
    <lineage>
        <taxon>Eukaryota</taxon>
        <taxon>Metazoa</taxon>
        <taxon>Ecdysozoa</taxon>
        <taxon>Nematoda</taxon>
        <taxon>Chromadorea</taxon>
        <taxon>Rhabditida</taxon>
        <taxon>Rhabditina</taxon>
        <taxon>Rhabditomorpha</taxon>
        <taxon>Strongyloidea</taxon>
        <taxon>Trichostrongylidae</taxon>
        <taxon>Haemonchus</taxon>
    </lineage>
</organism>
<proteinExistence type="predicted"/>
<dbReference type="SUPFAM" id="SSF50182">
    <property type="entry name" value="Sm-like ribonucleoproteins"/>
    <property type="match status" value="1"/>
</dbReference>
<dbReference type="InterPro" id="IPR010920">
    <property type="entry name" value="LSM_dom_sf"/>
</dbReference>
<dbReference type="WBParaSite" id="HCON_00010615-00001">
    <property type="protein sequence ID" value="HCON_00010615-00001"/>
    <property type="gene ID" value="HCON_00010615"/>
</dbReference>
<dbReference type="OrthoDB" id="10256176at2759"/>
<dbReference type="InterPro" id="IPR052840">
    <property type="entry name" value="U7_snRNA_Sm-like"/>
</dbReference>
<feature type="domain" description="Sm" evidence="2">
    <location>
        <begin position="16"/>
        <end position="80"/>
    </location>
</feature>
<reference evidence="4" key="1">
    <citation type="submission" date="2020-12" db="UniProtKB">
        <authorList>
            <consortium name="WormBaseParasite"/>
        </authorList>
    </citation>
    <scope>IDENTIFICATION</scope>
    <source>
        <strain evidence="4">MHco3</strain>
    </source>
</reference>
<dbReference type="InterPro" id="IPR001163">
    <property type="entry name" value="Sm_dom_euk/arc"/>
</dbReference>
<feature type="region of interest" description="Disordered" evidence="1">
    <location>
        <begin position="92"/>
        <end position="120"/>
    </location>
</feature>
<dbReference type="OMA" id="LERCDSN"/>
<dbReference type="AlphaFoldDB" id="A0A7I4XV53"/>
<feature type="compositionally biased region" description="Basic residues" evidence="1">
    <location>
        <begin position="98"/>
        <end position="111"/>
    </location>
</feature>
<dbReference type="Pfam" id="PF01423">
    <property type="entry name" value="LSM"/>
    <property type="match status" value="1"/>
</dbReference>
<sequence length="120" mass="14025">VMAPKKQGFKVNGLHSFVRGLIDTKVWVELRAGTFAIGILQDCDQYLNLRIRDALILRARKKEHVDEFFICGRHLRYIHLARYVDVAEAIRKNSSKPSKQHRRQQTHKHVNYKGCSDLQE</sequence>
<dbReference type="GO" id="GO:0016604">
    <property type="term" value="C:nuclear body"/>
    <property type="evidence" value="ECO:0007669"/>
    <property type="project" value="TreeGrafter"/>
</dbReference>
<evidence type="ECO:0000313" key="4">
    <source>
        <dbReference type="WBParaSite" id="HCON_00010615-00001"/>
    </source>
</evidence>
<dbReference type="Proteomes" id="UP000025227">
    <property type="component" value="Unplaced"/>
</dbReference>
<evidence type="ECO:0000313" key="3">
    <source>
        <dbReference type="Proteomes" id="UP000025227"/>
    </source>
</evidence>
<dbReference type="GO" id="GO:0071254">
    <property type="term" value="C:cytoplasmic U snRNP body"/>
    <property type="evidence" value="ECO:0007669"/>
    <property type="project" value="TreeGrafter"/>
</dbReference>
<dbReference type="PANTHER" id="PTHR21196">
    <property type="entry name" value="U7 SNRNA-ASSOCIATED SM-LIKE PROTEIN LSM10"/>
    <property type="match status" value="1"/>
</dbReference>